<dbReference type="HOGENOM" id="CLU_009520_1_1_10"/>
<keyword evidence="4" id="KW-1185">Reference proteome</keyword>
<feature type="domain" description="Transglycosylase SLT" evidence="2">
    <location>
        <begin position="109"/>
        <end position="205"/>
    </location>
</feature>
<dbReference type="PANTHER" id="PTHR37423">
    <property type="entry name" value="SOLUBLE LYTIC MUREIN TRANSGLYCOSYLASE-RELATED"/>
    <property type="match status" value="1"/>
</dbReference>
<evidence type="ECO:0000259" key="2">
    <source>
        <dbReference type="Pfam" id="PF01464"/>
    </source>
</evidence>
<dbReference type="OrthoDB" id="9815002at2"/>
<dbReference type="STRING" id="762903.Pedsa_3458"/>
<proteinExistence type="inferred from homology"/>
<reference evidence="3 4" key="1">
    <citation type="journal article" date="2011" name="Stand. Genomic Sci.">
        <title>Complete genome sequence of the gliding, heparinolytic Pedobacter saltans type strain (113).</title>
        <authorList>
            <person name="Liolios K."/>
            <person name="Sikorski J."/>
            <person name="Lu M."/>
            <person name="Nolan M."/>
            <person name="Lapidus A."/>
            <person name="Lucas S."/>
            <person name="Hammon N."/>
            <person name="Deshpande S."/>
            <person name="Cheng J.F."/>
            <person name="Tapia R."/>
            <person name="Han C."/>
            <person name="Goodwin L."/>
            <person name="Pitluck S."/>
            <person name="Huntemann M."/>
            <person name="Ivanova N."/>
            <person name="Pagani I."/>
            <person name="Mavromatis K."/>
            <person name="Ovchinikova G."/>
            <person name="Pati A."/>
            <person name="Chen A."/>
            <person name="Palaniappan K."/>
            <person name="Land M."/>
            <person name="Hauser L."/>
            <person name="Brambilla E.M."/>
            <person name="Kotsyurbenko O."/>
            <person name="Rohde M."/>
            <person name="Tindall B.J."/>
            <person name="Abt B."/>
            <person name="Goker M."/>
            <person name="Detter J.C."/>
            <person name="Woyke T."/>
            <person name="Bristow J."/>
            <person name="Eisen J.A."/>
            <person name="Markowitz V."/>
            <person name="Hugenholtz P."/>
            <person name="Klenk H.P."/>
            <person name="Kyrpides N.C."/>
        </authorList>
    </citation>
    <scope>NUCLEOTIDE SEQUENCE [LARGE SCALE GENOMIC DNA]</scope>
    <source>
        <strain evidence="4">ATCC 51119 / DSM 12145 / JCM 21818 / LMG 10337 / NBRC 100064 / NCIMB 13643</strain>
    </source>
</reference>
<dbReference type="InterPro" id="IPR008258">
    <property type="entry name" value="Transglycosylase_SLT_dom_1"/>
</dbReference>
<evidence type="ECO:0000313" key="3">
    <source>
        <dbReference type="EMBL" id="ADY53991.1"/>
    </source>
</evidence>
<dbReference type="EMBL" id="CP002545">
    <property type="protein sequence ID" value="ADY53991.1"/>
    <property type="molecule type" value="Genomic_DNA"/>
</dbReference>
<dbReference type="RefSeq" id="WP_013634474.1">
    <property type="nucleotide sequence ID" value="NC_015177.1"/>
</dbReference>
<accession>F0SE69</accession>
<name>F0SE69_PSESL</name>
<dbReference type="CDD" id="cd16894">
    <property type="entry name" value="MltD-like"/>
    <property type="match status" value="1"/>
</dbReference>
<dbReference type="Proteomes" id="UP000000310">
    <property type="component" value="Chromosome"/>
</dbReference>
<protein>
    <submittedName>
        <fullName evidence="3">Lytic transglycosylase catalytic</fullName>
    </submittedName>
</protein>
<dbReference type="AlphaFoldDB" id="F0SE69"/>
<reference evidence="4" key="2">
    <citation type="submission" date="2011-02" db="EMBL/GenBank/DDBJ databases">
        <title>The complete genome of Pedobacter saltans DSM 12145.</title>
        <authorList>
            <consortium name="US DOE Joint Genome Institute (JGI-PGF)"/>
            <person name="Lucas S."/>
            <person name="Copeland A."/>
            <person name="Lapidus A."/>
            <person name="Bruce D."/>
            <person name="Goodwin L."/>
            <person name="Pitluck S."/>
            <person name="Kyrpides N."/>
            <person name="Mavromatis K."/>
            <person name="Pagani I."/>
            <person name="Ivanova N."/>
            <person name="Ovchinnikova G."/>
            <person name="Lu M."/>
            <person name="Detter J.C."/>
            <person name="Han C."/>
            <person name="Land M."/>
            <person name="Hauser L."/>
            <person name="Markowitz V."/>
            <person name="Cheng J.-F."/>
            <person name="Hugenholtz P."/>
            <person name="Woyke T."/>
            <person name="Wu D."/>
            <person name="Tindall B."/>
            <person name="Pomrenke H.G."/>
            <person name="Brambilla E."/>
            <person name="Klenk H.-P."/>
            <person name="Eisen J.A."/>
        </authorList>
    </citation>
    <scope>NUCLEOTIDE SEQUENCE [LARGE SCALE GENOMIC DNA]</scope>
    <source>
        <strain evidence="4">ATCC 51119 / DSM 12145 / JCM 21818 / LMG 10337 / NBRC 100064 / NCIMB 13643</strain>
    </source>
</reference>
<dbReference type="eggNOG" id="COG0741">
    <property type="taxonomic scope" value="Bacteria"/>
</dbReference>
<dbReference type="InterPro" id="IPR023346">
    <property type="entry name" value="Lysozyme-like_dom_sf"/>
</dbReference>
<organism evidence="3 4">
    <name type="scientific">Pseudopedobacter saltans (strain ATCC 51119 / DSM 12145 / JCM 21818 / CCUG 39354 / LMG 10337 / NBRC 100064 / NCIMB 13643)</name>
    <name type="common">Pedobacter saltans</name>
    <dbReference type="NCBI Taxonomy" id="762903"/>
    <lineage>
        <taxon>Bacteria</taxon>
        <taxon>Pseudomonadati</taxon>
        <taxon>Bacteroidota</taxon>
        <taxon>Sphingobacteriia</taxon>
        <taxon>Sphingobacteriales</taxon>
        <taxon>Sphingobacteriaceae</taxon>
        <taxon>Pseudopedobacter</taxon>
    </lineage>
</organism>
<comment type="similarity">
    <text evidence="1">Belongs to the transglycosylase Slt family.</text>
</comment>
<dbReference type="SUPFAM" id="SSF53955">
    <property type="entry name" value="Lysozyme-like"/>
    <property type="match status" value="1"/>
</dbReference>
<evidence type="ECO:0000313" key="4">
    <source>
        <dbReference type="Proteomes" id="UP000000310"/>
    </source>
</evidence>
<dbReference type="Pfam" id="PF01464">
    <property type="entry name" value="SLT"/>
    <property type="match status" value="1"/>
</dbReference>
<dbReference type="KEGG" id="psn:Pedsa_3458"/>
<gene>
    <name evidence="3" type="ordered locus">Pedsa_3458</name>
</gene>
<dbReference type="PANTHER" id="PTHR37423:SF2">
    <property type="entry name" value="MEMBRANE-BOUND LYTIC MUREIN TRANSGLYCOSYLASE C"/>
    <property type="match status" value="1"/>
</dbReference>
<dbReference type="Gene3D" id="1.10.530.10">
    <property type="match status" value="1"/>
</dbReference>
<sequence>MVKKSVVTCGLMLMVCLGIKMLGYSYSVDFGETHENVTKVEVNNVAKEEEHLFNFAGEIVPLGDDNIQQKMKKALRANSFSKRQSLKLHYRAHQFFPIIEPILAEYGIPEDFKYIPLVETELRHGLTSRKGASGIWQFMPQTARLYGLKVNEDVDQRHNVRLATVAAAKYLRDLYSIFNSWTLVAAAYNVGEGSLKKSIFSQKEDNYFRLKLNRETGVYVYSLVSMKEVIENPARYGYKISEPRKLMAYQPN</sequence>
<evidence type="ECO:0000256" key="1">
    <source>
        <dbReference type="ARBA" id="ARBA00007734"/>
    </source>
</evidence>